<keyword evidence="2" id="KW-0732">Signal</keyword>
<dbReference type="OrthoDB" id="4126938at2759"/>
<sequence>MNLTGSGRMPVMACVVTLVLCLFAGLLCAGPVQTGTELVSNLPDALSRSHPTSYFPESFRPHSPNDHQSTSTSRTPAVYGGVDNPYGPCSDWHVPATTPAASMQSRDPEMGNDYAMVCGSDSHKFTTNTCAGSPFRYYCTAKGSLTKKGTYNSHCAEVCRCVNLAPKPCLHGVVAVTCYISADGTILDSNLETIGDTSTAIELSNGTWLLDSGSPLHGLELRALSGSDVSKTSAMAISGRDSNAAMHDYALVCADRGGTQRCKDRSYYCKSSGRVAYRLSDYFCDTVCECKNLRAQPKPCANIYEADLHKFVCFDDIDPFMNATGQDTSSNLTINNSVLNFTSGSVRRDVNLPALTDPGCHPQNQKRRLLLCQNHTQACSTEFGYCCQTGSLTSASHNPICNDICKCMDMSSGPIRYCTHGPNFSILSECFVDGNAIYKIEGDLMTDFLGNFTNAVVGACANLWIGEPGMSPYPPIDVPPPQITDVVAKRDEEVADMAQDKWVLACQNKAHTQTCRNKLHYSCDGAKVVTHQDWDFVCEAICVCYDQDPDQICVPRHAISGVCPPGVLQDPPTVGSEKDVSIITERQDTMNSDSISVSERSLDDSGRDAPWYFICMAKDSVNTTLTNYCLAEGYTCPHNAPRQPKPLRPEHHDPLCEKHSSCSCRKAYTPSHDDEGAMIQRDLFASNSLFVPAHVSHEVKRDLSTDRQFFSLACETGNHLNVSLTKYCAEKSYHCVPGEILSELQHDGPVDAQCSQSCHCRTPFTKAEDLSSRSVAEAAERKYFSMACNSGNHVNATLTHHCAEESYRCVPGEMLSILRHDGAGNAQCSQNCYCRTPFVGAEGLSPRSELVGDAGYSLHCGHQGDEFYRTGYHVLSTRCQVLWGYTCDVDGQVHHGGTPVFKCDETCSCHKSNDTTVVGA</sequence>
<dbReference type="Proteomes" id="UP000053342">
    <property type="component" value="Unassembled WGS sequence"/>
</dbReference>
<protein>
    <recommendedName>
        <fullName evidence="5">Cyanovirin-N domain-containing protein</fullName>
    </recommendedName>
</protein>
<proteinExistence type="predicted"/>
<evidence type="ECO:0000313" key="3">
    <source>
        <dbReference type="EMBL" id="KIW48697.1"/>
    </source>
</evidence>
<dbReference type="GeneID" id="27353338"/>
<name>A0A0D2CFL7_9EURO</name>
<evidence type="ECO:0008006" key="5">
    <source>
        <dbReference type="Google" id="ProtNLM"/>
    </source>
</evidence>
<dbReference type="HOGENOM" id="CLU_316874_0_0_1"/>
<keyword evidence="4" id="KW-1185">Reference proteome</keyword>
<dbReference type="VEuPathDB" id="FungiDB:PV06_01264"/>
<feature type="chain" id="PRO_5002239655" description="Cyanovirin-N domain-containing protein" evidence="2">
    <location>
        <begin position="30"/>
        <end position="920"/>
    </location>
</feature>
<evidence type="ECO:0000256" key="1">
    <source>
        <dbReference type="SAM" id="MobiDB-lite"/>
    </source>
</evidence>
<feature type="compositionally biased region" description="Polar residues" evidence="1">
    <location>
        <begin position="66"/>
        <end position="75"/>
    </location>
</feature>
<feature type="signal peptide" evidence="2">
    <location>
        <begin position="1"/>
        <end position="29"/>
    </location>
</feature>
<evidence type="ECO:0000256" key="2">
    <source>
        <dbReference type="SAM" id="SignalP"/>
    </source>
</evidence>
<gene>
    <name evidence="3" type="ORF">PV06_01264</name>
</gene>
<accession>A0A0D2CFL7</accession>
<dbReference type="AlphaFoldDB" id="A0A0D2CFL7"/>
<dbReference type="EMBL" id="KN847332">
    <property type="protein sequence ID" value="KIW48697.1"/>
    <property type="molecule type" value="Genomic_DNA"/>
</dbReference>
<reference evidence="3 4" key="1">
    <citation type="submission" date="2015-01" db="EMBL/GenBank/DDBJ databases">
        <title>The Genome Sequence of Exophiala oligosperma CBS72588.</title>
        <authorList>
            <consortium name="The Broad Institute Genomics Platform"/>
            <person name="Cuomo C."/>
            <person name="de Hoog S."/>
            <person name="Gorbushina A."/>
            <person name="Stielow B."/>
            <person name="Teixiera M."/>
            <person name="Abouelleil A."/>
            <person name="Chapman S.B."/>
            <person name="Priest M."/>
            <person name="Young S.K."/>
            <person name="Wortman J."/>
            <person name="Nusbaum C."/>
            <person name="Birren B."/>
        </authorList>
    </citation>
    <scope>NUCLEOTIDE SEQUENCE [LARGE SCALE GENOMIC DNA]</scope>
    <source>
        <strain evidence="3 4">CBS 72588</strain>
    </source>
</reference>
<dbReference type="RefSeq" id="XP_016268913.1">
    <property type="nucleotide sequence ID" value="XM_016401860.1"/>
</dbReference>
<feature type="region of interest" description="Disordered" evidence="1">
    <location>
        <begin position="53"/>
        <end position="75"/>
    </location>
</feature>
<evidence type="ECO:0000313" key="4">
    <source>
        <dbReference type="Proteomes" id="UP000053342"/>
    </source>
</evidence>
<organism evidence="3 4">
    <name type="scientific">Exophiala oligosperma</name>
    <dbReference type="NCBI Taxonomy" id="215243"/>
    <lineage>
        <taxon>Eukaryota</taxon>
        <taxon>Fungi</taxon>
        <taxon>Dikarya</taxon>
        <taxon>Ascomycota</taxon>
        <taxon>Pezizomycotina</taxon>
        <taxon>Eurotiomycetes</taxon>
        <taxon>Chaetothyriomycetidae</taxon>
        <taxon>Chaetothyriales</taxon>
        <taxon>Herpotrichiellaceae</taxon>
        <taxon>Exophiala</taxon>
    </lineage>
</organism>